<feature type="region of interest" description="Disordered" evidence="1">
    <location>
        <begin position="17"/>
        <end position="63"/>
    </location>
</feature>
<feature type="compositionally biased region" description="Basic and acidic residues" evidence="1">
    <location>
        <begin position="375"/>
        <end position="394"/>
    </location>
</feature>
<protein>
    <submittedName>
        <fullName evidence="2">Uncharacterized protein</fullName>
    </submittedName>
</protein>
<dbReference type="Ensembl" id="ENSCSAVT00000010409.1">
    <property type="protein sequence ID" value="ENSCSAVP00000010284.1"/>
    <property type="gene ID" value="ENSCSAVG00000006064.1"/>
</dbReference>
<evidence type="ECO:0000313" key="3">
    <source>
        <dbReference type="Proteomes" id="UP000007875"/>
    </source>
</evidence>
<feature type="region of interest" description="Disordered" evidence="1">
    <location>
        <begin position="183"/>
        <end position="205"/>
    </location>
</feature>
<dbReference type="AlphaFoldDB" id="H2YY73"/>
<dbReference type="PANTHER" id="PTHR34756">
    <property type="entry name" value="CELL DIVISION CYCLE-ASSOCIATED PROTEIN 3"/>
    <property type="match status" value="1"/>
</dbReference>
<feature type="compositionally biased region" description="Acidic residues" evidence="1">
    <location>
        <begin position="395"/>
        <end position="404"/>
    </location>
</feature>
<dbReference type="InterPro" id="IPR038832">
    <property type="entry name" value="CDCA3"/>
</dbReference>
<reference evidence="2" key="3">
    <citation type="submission" date="2025-09" db="UniProtKB">
        <authorList>
            <consortium name="Ensembl"/>
        </authorList>
    </citation>
    <scope>IDENTIFICATION</scope>
</reference>
<feature type="compositionally biased region" description="Basic and acidic residues" evidence="1">
    <location>
        <begin position="32"/>
        <end position="45"/>
    </location>
</feature>
<reference evidence="2" key="2">
    <citation type="submission" date="2025-08" db="UniProtKB">
        <authorList>
            <consortium name="Ensembl"/>
        </authorList>
    </citation>
    <scope>IDENTIFICATION</scope>
</reference>
<reference evidence="3" key="1">
    <citation type="submission" date="2003-08" db="EMBL/GenBank/DDBJ databases">
        <authorList>
            <person name="Birren B."/>
            <person name="Nusbaum C."/>
            <person name="Abebe A."/>
            <person name="Abouelleil A."/>
            <person name="Adekoya E."/>
            <person name="Ait-zahra M."/>
            <person name="Allen N."/>
            <person name="Allen T."/>
            <person name="An P."/>
            <person name="Anderson M."/>
            <person name="Anderson S."/>
            <person name="Arachchi H."/>
            <person name="Armbruster J."/>
            <person name="Bachantsang P."/>
            <person name="Baldwin J."/>
            <person name="Barry A."/>
            <person name="Bayul T."/>
            <person name="Blitshsteyn B."/>
            <person name="Bloom T."/>
            <person name="Blye J."/>
            <person name="Boguslavskiy L."/>
            <person name="Borowsky M."/>
            <person name="Boukhgalter B."/>
            <person name="Brunache A."/>
            <person name="Butler J."/>
            <person name="Calixte N."/>
            <person name="Calvo S."/>
            <person name="Camarata J."/>
            <person name="Campo K."/>
            <person name="Chang J."/>
            <person name="Cheshatsang Y."/>
            <person name="Citroen M."/>
            <person name="Collymore A."/>
            <person name="Considine T."/>
            <person name="Cook A."/>
            <person name="Cooke P."/>
            <person name="Corum B."/>
            <person name="Cuomo C."/>
            <person name="David R."/>
            <person name="Dawoe T."/>
            <person name="Degray S."/>
            <person name="Dodge S."/>
            <person name="Dooley K."/>
            <person name="Dorje P."/>
            <person name="Dorjee K."/>
            <person name="Dorris L."/>
            <person name="Duffey N."/>
            <person name="Dupes A."/>
            <person name="Elkins T."/>
            <person name="Engels R."/>
            <person name="Erickson J."/>
            <person name="Farina A."/>
            <person name="Faro S."/>
            <person name="Ferreira P."/>
            <person name="Fischer H."/>
            <person name="Fitzgerald M."/>
            <person name="Foley K."/>
            <person name="Gage D."/>
            <person name="Galagan J."/>
            <person name="Gearin G."/>
            <person name="Gnerre S."/>
            <person name="Gnirke A."/>
            <person name="Goyette A."/>
            <person name="Graham J."/>
            <person name="Grandbois E."/>
            <person name="Gyaltsen K."/>
            <person name="Hafez N."/>
            <person name="Hagopian D."/>
            <person name="Hagos B."/>
            <person name="Hall J."/>
            <person name="Hatcher B."/>
            <person name="Heller A."/>
            <person name="Higgins H."/>
            <person name="Honan T."/>
            <person name="Horn A."/>
            <person name="Houde N."/>
            <person name="Hughes L."/>
            <person name="Hulme W."/>
            <person name="Husby E."/>
            <person name="Iliev I."/>
            <person name="Jaffe D."/>
            <person name="Jones C."/>
            <person name="Kamal M."/>
            <person name="Kamat A."/>
            <person name="Kamvysselis M."/>
            <person name="Karlsson E."/>
            <person name="Kells C."/>
            <person name="Kieu A."/>
            <person name="Kisner P."/>
            <person name="Kodira C."/>
            <person name="Kulbokas E."/>
            <person name="Labutti K."/>
            <person name="Lama D."/>
            <person name="Landers T."/>
            <person name="Leger J."/>
            <person name="Levine S."/>
            <person name="Lewis D."/>
            <person name="Lewis T."/>
            <person name="Lindblad-toh K."/>
            <person name="Liu X."/>
            <person name="Lokyitsang T."/>
            <person name="Lokyitsang Y."/>
            <person name="Lucien O."/>
            <person name="Lui A."/>
            <person name="Ma L.J."/>
            <person name="Mabbitt R."/>
            <person name="Macdonald J."/>
            <person name="Maclean C."/>
            <person name="Major J."/>
            <person name="Manning J."/>
            <person name="Marabella R."/>
            <person name="Maru K."/>
            <person name="Matthews C."/>
            <person name="Mauceli E."/>
            <person name="Mccarthy M."/>
            <person name="Mcdonough S."/>
            <person name="Mcghee T."/>
            <person name="Meldrim J."/>
            <person name="Meneus L."/>
            <person name="Mesirov J."/>
            <person name="Mihalev A."/>
            <person name="Mihova T."/>
            <person name="Mikkelsen T."/>
            <person name="Mlenga V."/>
            <person name="Moru K."/>
            <person name="Mozes J."/>
            <person name="Mulrain L."/>
            <person name="Munson G."/>
            <person name="Naylor J."/>
            <person name="Newes C."/>
            <person name="Nguyen C."/>
            <person name="Nguyen N."/>
            <person name="Nguyen T."/>
            <person name="Nicol R."/>
            <person name="Nielsen C."/>
            <person name="Nizzari M."/>
            <person name="Norbu C."/>
            <person name="Norbu N."/>
            <person name="O'donnell P."/>
            <person name="Okoawo O."/>
            <person name="O'leary S."/>
            <person name="Omotosho B."/>
            <person name="O'neill K."/>
            <person name="Osman S."/>
            <person name="Parker S."/>
            <person name="Perrin D."/>
            <person name="Phunkhang P."/>
            <person name="Piqani B."/>
            <person name="Purcell S."/>
            <person name="Rachupka T."/>
            <person name="Ramasamy U."/>
            <person name="Rameau R."/>
            <person name="Ray V."/>
            <person name="Raymond C."/>
            <person name="Retta R."/>
            <person name="Richardson S."/>
            <person name="Rise C."/>
            <person name="Rodriguez J."/>
            <person name="Rogers J."/>
            <person name="Rogov P."/>
            <person name="Rutman M."/>
            <person name="Schupbach R."/>
            <person name="Seaman C."/>
            <person name="Settipalli S."/>
            <person name="Sharpe T."/>
            <person name="Sheridan J."/>
            <person name="Sherpa N."/>
            <person name="Shi J."/>
            <person name="Smirnov S."/>
            <person name="Smith C."/>
            <person name="Sougnez C."/>
            <person name="Spencer B."/>
            <person name="Stalker J."/>
            <person name="Stange-thomann N."/>
            <person name="Stavropoulos S."/>
            <person name="Stetson K."/>
            <person name="Stone C."/>
            <person name="Stone S."/>
            <person name="Stubbs M."/>
            <person name="Talamas J."/>
            <person name="Tchuinga P."/>
            <person name="Tenzing P."/>
            <person name="Tesfaye S."/>
            <person name="Theodore J."/>
            <person name="Thoulutsang Y."/>
            <person name="Topham K."/>
            <person name="Towey S."/>
            <person name="Tsamla T."/>
            <person name="Tsomo N."/>
            <person name="Vallee D."/>
            <person name="Vassiliev H."/>
            <person name="Venkataraman V."/>
            <person name="Vinson J."/>
            <person name="Vo A."/>
            <person name="Wade C."/>
            <person name="Wang S."/>
            <person name="Wangchuk T."/>
            <person name="Wangdi T."/>
            <person name="Whittaker C."/>
            <person name="Wilkinson J."/>
            <person name="Wu Y."/>
            <person name="Wyman D."/>
            <person name="Yadav S."/>
            <person name="Yang S."/>
            <person name="Yang X."/>
            <person name="Yeager S."/>
            <person name="Yee E."/>
            <person name="Young G."/>
            <person name="Zainoun J."/>
            <person name="Zembeck L."/>
            <person name="Zimmer A."/>
            <person name="Zody M."/>
            <person name="Lander E."/>
        </authorList>
    </citation>
    <scope>NUCLEOTIDE SEQUENCE [LARGE SCALE GENOMIC DNA]</scope>
</reference>
<sequence length="404" mass="44378">MGNSESNCCDILKEDTSTANSTSNKNCQDSNVEDHTINDEREISLKSKSLKSSQDGKTNQTEQEEYILDDTHTLASTVIEDSNINNDAPTSLETDELLRTPRIKAVKECLFDPRSPSSGINRTPCGVMYISNSDVNVDPRSPSTGVDRTPIVFKDKPEELPIADPRSPSVGIDRTPIVMEKLEESSSSGMKVSEDQKDPRSPMAEVSRTPIRTLYNSSNLRRTVLLSNTLMSSPCTGAASVEKTNQDDIPDHQNIQDNQDIPAINIEESSPTSNEKITITQNTLLNLSSASNLNESLSSSMVAVLGSDSRSVNFDELSDAEANSCNVSIDEYYDLCGEVKEVVNDMVLEACIDAKSLDERITEKAQLVTDSGLESPKEVQEETEHDTLTSKIREETEEAEIEIL</sequence>
<feature type="region of interest" description="Disordered" evidence="1">
    <location>
        <begin position="369"/>
        <end position="404"/>
    </location>
</feature>
<accession>H2YY73</accession>
<name>H2YY73_CIOSA</name>
<evidence type="ECO:0000256" key="1">
    <source>
        <dbReference type="SAM" id="MobiDB-lite"/>
    </source>
</evidence>
<dbReference type="GeneTree" id="ENSGT00660000097262"/>
<dbReference type="PANTHER" id="PTHR34756:SF1">
    <property type="entry name" value="CELL DIVISION CYCLE-ASSOCIATED PROTEIN 3"/>
    <property type="match status" value="1"/>
</dbReference>
<dbReference type="HOGENOM" id="CLU_682473_0_0_1"/>
<organism evidence="2 3">
    <name type="scientific">Ciona savignyi</name>
    <name type="common">Pacific transparent sea squirt</name>
    <dbReference type="NCBI Taxonomy" id="51511"/>
    <lineage>
        <taxon>Eukaryota</taxon>
        <taxon>Metazoa</taxon>
        <taxon>Chordata</taxon>
        <taxon>Tunicata</taxon>
        <taxon>Ascidiacea</taxon>
        <taxon>Phlebobranchia</taxon>
        <taxon>Cionidae</taxon>
        <taxon>Ciona</taxon>
    </lineage>
</organism>
<dbReference type="eggNOG" id="ENOG502SETV">
    <property type="taxonomic scope" value="Eukaryota"/>
</dbReference>
<evidence type="ECO:0000313" key="2">
    <source>
        <dbReference type="Ensembl" id="ENSCSAVP00000010284.1"/>
    </source>
</evidence>
<dbReference type="InParanoid" id="H2YY73"/>
<proteinExistence type="predicted"/>
<dbReference type="Proteomes" id="UP000007875">
    <property type="component" value="Unassembled WGS sequence"/>
</dbReference>
<feature type="compositionally biased region" description="Polar residues" evidence="1">
    <location>
        <begin position="17"/>
        <end position="30"/>
    </location>
</feature>
<keyword evidence="3" id="KW-1185">Reference proteome</keyword>